<dbReference type="AlphaFoldDB" id="A0AAD9KM28"/>
<organism evidence="1 2">
    <name type="scientific">Ridgeia piscesae</name>
    <name type="common">Tubeworm</name>
    <dbReference type="NCBI Taxonomy" id="27915"/>
    <lineage>
        <taxon>Eukaryota</taxon>
        <taxon>Metazoa</taxon>
        <taxon>Spiralia</taxon>
        <taxon>Lophotrochozoa</taxon>
        <taxon>Annelida</taxon>
        <taxon>Polychaeta</taxon>
        <taxon>Sedentaria</taxon>
        <taxon>Canalipalpata</taxon>
        <taxon>Sabellida</taxon>
        <taxon>Siboglinidae</taxon>
        <taxon>Ridgeia</taxon>
    </lineage>
</organism>
<sequence>MIDVAFLLEKGADGYKKLGSKINCAKTGPAFMMRKDMVNDMRWFDRAVRRIVHSRNFNRMCRNAENKYGI</sequence>
<gene>
    <name evidence="1" type="ORF">NP493_848g00071</name>
</gene>
<protein>
    <submittedName>
        <fullName evidence="1">Uncharacterized protein</fullName>
    </submittedName>
</protein>
<dbReference type="EMBL" id="JAODUO010000848">
    <property type="protein sequence ID" value="KAK2173781.1"/>
    <property type="molecule type" value="Genomic_DNA"/>
</dbReference>
<comment type="caution">
    <text evidence="1">The sequence shown here is derived from an EMBL/GenBank/DDBJ whole genome shotgun (WGS) entry which is preliminary data.</text>
</comment>
<evidence type="ECO:0000313" key="1">
    <source>
        <dbReference type="EMBL" id="KAK2173781.1"/>
    </source>
</evidence>
<evidence type="ECO:0000313" key="2">
    <source>
        <dbReference type="Proteomes" id="UP001209878"/>
    </source>
</evidence>
<keyword evidence="2" id="KW-1185">Reference proteome</keyword>
<name>A0AAD9KM28_RIDPI</name>
<dbReference type="Proteomes" id="UP001209878">
    <property type="component" value="Unassembled WGS sequence"/>
</dbReference>
<proteinExistence type="predicted"/>
<accession>A0AAD9KM28</accession>
<reference evidence="1" key="1">
    <citation type="journal article" date="2023" name="Mol. Biol. Evol.">
        <title>Third-Generation Sequencing Reveals the Adaptive Role of the Epigenome in Three Deep-Sea Polychaetes.</title>
        <authorList>
            <person name="Perez M."/>
            <person name="Aroh O."/>
            <person name="Sun Y."/>
            <person name="Lan Y."/>
            <person name="Juniper S.K."/>
            <person name="Young C.R."/>
            <person name="Angers B."/>
            <person name="Qian P.Y."/>
        </authorList>
    </citation>
    <scope>NUCLEOTIDE SEQUENCE</scope>
    <source>
        <strain evidence="1">R07B-5</strain>
    </source>
</reference>